<protein>
    <submittedName>
        <fullName evidence="2">Uncharacterized protein</fullName>
    </submittedName>
</protein>
<keyword evidence="3" id="KW-1185">Reference proteome</keyword>
<evidence type="ECO:0000256" key="1">
    <source>
        <dbReference type="SAM" id="Phobius"/>
    </source>
</evidence>
<evidence type="ECO:0000313" key="3">
    <source>
        <dbReference type="Proteomes" id="UP000285060"/>
    </source>
</evidence>
<dbReference type="VEuPathDB" id="FungiDB:H310_12374"/>
<evidence type="ECO:0000313" key="2">
    <source>
        <dbReference type="EMBL" id="RHY22454.1"/>
    </source>
</evidence>
<gene>
    <name evidence="2" type="ORF">DYB32_009496</name>
</gene>
<dbReference type="AlphaFoldDB" id="A0A3R6WF89"/>
<keyword evidence="1" id="KW-1133">Transmembrane helix</keyword>
<accession>A0A3R6WF89</accession>
<feature type="transmembrane region" description="Helical" evidence="1">
    <location>
        <begin position="27"/>
        <end position="49"/>
    </location>
</feature>
<keyword evidence="1" id="KW-0812">Transmembrane</keyword>
<name>A0A3R6WF89_9STRA</name>
<reference evidence="2 3" key="1">
    <citation type="submission" date="2018-08" db="EMBL/GenBank/DDBJ databases">
        <title>Aphanomyces genome sequencing and annotation.</title>
        <authorList>
            <person name="Minardi D."/>
            <person name="Oidtmann B."/>
            <person name="Van Der Giezen M."/>
            <person name="Studholme D.J."/>
        </authorList>
    </citation>
    <scope>NUCLEOTIDE SEQUENCE [LARGE SCALE GENOMIC DNA]</scope>
    <source>
        <strain evidence="2 3">NJM0002</strain>
    </source>
</reference>
<keyword evidence="1" id="KW-0472">Membrane</keyword>
<sequence length="334" mass="36791">MAHGALYKSGRKRAHMSSAYISKWLRVLSNISAGLLILGTGLLVSLLLYQGMFYSQSMSPVPQKYWRPLFQACRLNMHGFIPGSCHPDDVNSTGEIPWTSMGAQLAIDFVRNATDPDVFVTTCLHGASNESTWVAIVLLVAEATFPQCNPVGKQLILGMAVLETVANDEFPLGAYLVSTFSDGTPIDPVQIDTTNSGHFTVDQSVVKTIVATNGTRLHAPWDQRNYVTSLNSLNRLFFMRLWVVLHFVDISNQIHTMPGYSVGNASCFAVTITWDNSHHVDHYLLLLAFQSLICFVSLGLLSNDGVITLEGLSGLLKNKPVLTYDILASLERRK</sequence>
<dbReference type="EMBL" id="QUSY01002084">
    <property type="protein sequence ID" value="RHY22454.1"/>
    <property type="molecule type" value="Genomic_DNA"/>
</dbReference>
<comment type="caution">
    <text evidence="2">The sequence shown here is derived from an EMBL/GenBank/DDBJ whole genome shotgun (WGS) entry which is preliminary data.</text>
</comment>
<feature type="non-terminal residue" evidence="2">
    <location>
        <position position="334"/>
    </location>
</feature>
<organism evidence="2 3">
    <name type="scientific">Aphanomyces invadans</name>
    <dbReference type="NCBI Taxonomy" id="157072"/>
    <lineage>
        <taxon>Eukaryota</taxon>
        <taxon>Sar</taxon>
        <taxon>Stramenopiles</taxon>
        <taxon>Oomycota</taxon>
        <taxon>Saprolegniomycetes</taxon>
        <taxon>Saprolegniales</taxon>
        <taxon>Verrucalvaceae</taxon>
        <taxon>Aphanomyces</taxon>
    </lineage>
</organism>
<dbReference type="Proteomes" id="UP000285060">
    <property type="component" value="Unassembled WGS sequence"/>
</dbReference>
<proteinExistence type="predicted"/>